<evidence type="ECO:0000256" key="1">
    <source>
        <dbReference type="ARBA" id="ARBA00004141"/>
    </source>
</evidence>
<evidence type="ECO:0000256" key="3">
    <source>
        <dbReference type="ARBA" id="ARBA00022989"/>
    </source>
</evidence>
<keyword evidence="2 6" id="KW-0812">Transmembrane</keyword>
<dbReference type="GO" id="GO:0009744">
    <property type="term" value="P:response to sucrose"/>
    <property type="evidence" value="ECO:0007669"/>
    <property type="project" value="UniProtKB-ARBA"/>
</dbReference>
<dbReference type="GO" id="GO:0009725">
    <property type="term" value="P:response to hormone"/>
    <property type="evidence" value="ECO:0007669"/>
    <property type="project" value="UniProtKB-ARBA"/>
</dbReference>
<dbReference type="AlphaFoldDB" id="A0A7J7DTK5"/>
<keyword evidence="4 6" id="KW-0472">Membrane</keyword>
<feature type="transmembrane region" description="Helical" evidence="6">
    <location>
        <begin position="217"/>
        <end position="237"/>
    </location>
</feature>
<feature type="transmembrane region" description="Helical" evidence="6">
    <location>
        <begin position="65"/>
        <end position="85"/>
    </location>
</feature>
<dbReference type="PANTHER" id="PTHR20855:SF100">
    <property type="entry name" value="HEPTAHELICAL TRANSMEMBRANE PROTEIN 2"/>
    <property type="match status" value="1"/>
</dbReference>
<feature type="transmembrane region" description="Helical" evidence="6">
    <location>
        <begin position="317"/>
        <end position="336"/>
    </location>
</feature>
<gene>
    <name evidence="7" type="ORF">HS088_TW04G01453</name>
</gene>
<evidence type="ECO:0000313" key="8">
    <source>
        <dbReference type="Proteomes" id="UP000593562"/>
    </source>
</evidence>
<protein>
    <submittedName>
        <fullName evidence="7">Heptahelical transmembrane protein2</fullName>
    </submittedName>
</protein>
<dbReference type="Pfam" id="PF03006">
    <property type="entry name" value="HlyIII"/>
    <property type="match status" value="1"/>
</dbReference>
<evidence type="ECO:0000256" key="5">
    <source>
        <dbReference type="PIRSR" id="PIRSR604254-1"/>
    </source>
</evidence>
<proteinExistence type="predicted"/>
<feature type="transmembrane region" description="Helical" evidence="6">
    <location>
        <begin position="275"/>
        <end position="296"/>
    </location>
</feature>
<evidence type="ECO:0000313" key="7">
    <source>
        <dbReference type="EMBL" id="KAF5749484.1"/>
    </source>
</evidence>
<name>A0A7J7DTK5_TRIWF</name>
<dbReference type="PANTHER" id="PTHR20855">
    <property type="entry name" value="ADIPOR/PROGESTIN RECEPTOR-RELATED"/>
    <property type="match status" value="1"/>
</dbReference>
<keyword evidence="3 6" id="KW-1133">Transmembrane helix</keyword>
<dbReference type="InParanoid" id="A0A7J7DTK5"/>
<dbReference type="Proteomes" id="UP000593562">
    <property type="component" value="Unassembled WGS sequence"/>
</dbReference>
<keyword evidence="8" id="KW-1185">Reference proteome</keyword>
<feature type="binding site" evidence="5">
    <location>
        <position position="315"/>
    </location>
    <ligand>
        <name>Zn(2+)</name>
        <dbReference type="ChEBI" id="CHEBI:29105"/>
    </ligand>
</feature>
<dbReference type="EMBL" id="JAAARO010000004">
    <property type="protein sequence ID" value="KAF5749484.1"/>
    <property type="molecule type" value="Genomic_DNA"/>
</dbReference>
<dbReference type="FunCoup" id="A0A7J7DTK5">
    <property type="interactions" value="3000"/>
</dbReference>
<evidence type="ECO:0000256" key="6">
    <source>
        <dbReference type="SAM" id="Phobius"/>
    </source>
</evidence>
<keyword evidence="5" id="KW-0479">Metal-binding</keyword>
<accession>A0A7J7DTK5</accession>
<feature type="transmembrane region" description="Helical" evidence="6">
    <location>
        <begin position="186"/>
        <end position="205"/>
    </location>
</feature>
<dbReference type="InterPro" id="IPR004254">
    <property type="entry name" value="AdipoR/HlyIII-related"/>
</dbReference>
<evidence type="ECO:0000256" key="2">
    <source>
        <dbReference type="ARBA" id="ARBA00022692"/>
    </source>
</evidence>
<reference evidence="7 8" key="1">
    <citation type="journal article" date="2020" name="Nat. Commun.">
        <title>Genome of Tripterygium wilfordii and identification of cytochrome P450 involved in triptolide biosynthesis.</title>
        <authorList>
            <person name="Tu L."/>
            <person name="Su P."/>
            <person name="Zhang Z."/>
            <person name="Gao L."/>
            <person name="Wang J."/>
            <person name="Hu T."/>
            <person name="Zhou J."/>
            <person name="Zhang Y."/>
            <person name="Zhao Y."/>
            <person name="Liu Y."/>
            <person name="Song Y."/>
            <person name="Tong Y."/>
            <person name="Lu Y."/>
            <person name="Yang J."/>
            <person name="Xu C."/>
            <person name="Jia M."/>
            <person name="Peters R.J."/>
            <person name="Huang L."/>
            <person name="Gao W."/>
        </authorList>
    </citation>
    <scope>NUCLEOTIDE SEQUENCE [LARGE SCALE GENOMIC DNA]</scope>
    <source>
        <strain evidence="8">cv. XIE 37</strain>
        <tissue evidence="7">Leaf</tissue>
    </source>
</reference>
<comment type="subcellular location">
    <subcellularLocation>
        <location evidence="1">Membrane</location>
        <topology evidence="1">Multi-pass membrane protein</topology>
    </subcellularLocation>
</comment>
<dbReference type="GO" id="GO:0038023">
    <property type="term" value="F:signaling receptor activity"/>
    <property type="evidence" value="ECO:0007669"/>
    <property type="project" value="TreeGrafter"/>
</dbReference>
<sequence>MKGHQQYCNHNKSEEKVKKQKRRLMKYGDLPEYLKDNEYILDYYRCEWPLKDAFLSIFSWHNETLNVWTHLVGFSIFAALTVMSLTEDGGGLISNFSRKQVSSLMMTTTTMKNDTNVSDHHDVFPDSHLRLQLAVLHVHEDGSDGGIARWPWFVFLGGAMGCLICSSLSHLFACHSKRFNLFFWRLDYAGISLMIVSSFFAPIYYAFSCHPNTRLFYLTSISVLGVLAIIALLVPALSAPSFRGFRASLFLSMGFSGVIPASHAVALHWGHLHIFVSLGYELAMAIFYAVGAVFYVSRIPERWKPGAFDIAGHSHQIFHVFVVLGALAHSAATLVILDFRQGSPACAGGSSGIVFLCGIYGGKRSQLFRVDIICSLEWESIEILTRDVKVLTSNLGAFELFVLVIQLSLMNRASRTGMGVGTFPARSWIKGDYDNMIGAIPCLKVNRNAK</sequence>
<comment type="caution">
    <text evidence="7">The sequence shown here is derived from an EMBL/GenBank/DDBJ whole genome shotgun (WGS) entry which is preliminary data.</text>
</comment>
<organism evidence="7 8">
    <name type="scientific">Tripterygium wilfordii</name>
    <name type="common">Thunder God vine</name>
    <dbReference type="NCBI Taxonomy" id="458696"/>
    <lineage>
        <taxon>Eukaryota</taxon>
        <taxon>Viridiplantae</taxon>
        <taxon>Streptophyta</taxon>
        <taxon>Embryophyta</taxon>
        <taxon>Tracheophyta</taxon>
        <taxon>Spermatophyta</taxon>
        <taxon>Magnoliopsida</taxon>
        <taxon>eudicotyledons</taxon>
        <taxon>Gunneridae</taxon>
        <taxon>Pentapetalae</taxon>
        <taxon>rosids</taxon>
        <taxon>fabids</taxon>
        <taxon>Celastrales</taxon>
        <taxon>Celastraceae</taxon>
        <taxon>Tripterygium</taxon>
    </lineage>
</organism>
<dbReference type="GO" id="GO:0016020">
    <property type="term" value="C:membrane"/>
    <property type="evidence" value="ECO:0007669"/>
    <property type="project" value="UniProtKB-SubCell"/>
</dbReference>
<feature type="transmembrane region" description="Helical" evidence="6">
    <location>
        <begin position="249"/>
        <end position="269"/>
    </location>
</feature>
<feature type="binding site" evidence="5">
    <location>
        <position position="319"/>
    </location>
    <ligand>
        <name>Zn(2+)</name>
        <dbReference type="ChEBI" id="CHEBI:29105"/>
    </ligand>
</feature>
<keyword evidence="5" id="KW-0862">Zinc</keyword>
<feature type="binding site" evidence="5">
    <location>
        <position position="170"/>
    </location>
    <ligand>
        <name>Zn(2+)</name>
        <dbReference type="ChEBI" id="CHEBI:29105"/>
    </ligand>
</feature>
<feature type="transmembrane region" description="Helical" evidence="6">
    <location>
        <begin position="152"/>
        <end position="174"/>
    </location>
</feature>
<dbReference type="GO" id="GO:0046872">
    <property type="term" value="F:metal ion binding"/>
    <property type="evidence" value="ECO:0007669"/>
    <property type="project" value="UniProtKB-KW"/>
</dbReference>
<evidence type="ECO:0000256" key="4">
    <source>
        <dbReference type="ARBA" id="ARBA00023136"/>
    </source>
</evidence>